<dbReference type="AlphaFoldDB" id="A0A0C1Y996"/>
<keyword evidence="4" id="KW-0812">Transmembrane</keyword>
<organism evidence="12">
    <name type="scientific">Lyngbya confervoides BDU141951</name>
    <dbReference type="NCBI Taxonomy" id="1574623"/>
    <lineage>
        <taxon>Bacteria</taxon>
        <taxon>Bacillati</taxon>
        <taxon>Cyanobacteriota</taxon>
        <taxon>Cyanophyceae</taxon>
        <taxon>Oscillatoriophycideae</taxon>
        <taxon>Oscillatoriales</taxon>
        <taxon>Microcoleaceae</taxon>
        <taxon>Lyngbya</taxon>
    </lineage>
</organism>
<dbReference type="Pfam" id="PF02660">
    <property type="entry name" value="G3P_acyltransf"/>
    <property type="match status" value="1"/>
</dbReference>
<dbReference type="EMBL" id="JTHE02000003">
    <property type="protein sequence ID" value="NEV69141.1"/>
    <property type="molecule type" value="Genomic_DNA"/>
</dbReference>
<keyword evidence="2" id="KW-0444">Lipid biosynthesis</keyword>
<evidence type="ECO:0000259" key="11">
    <source>
        <dbReference type="Pfam" id="PF01326"/>
    </source>
</evidence>
<evidence type="ECO:0000256" key="5">
    <source>
        <dbReference type="ARBA" id="ARBA00022989"/>
    </source>
</evidence>
<feature type="domain" description="Pyruvate phosphate dikinase AMP/ATP-binding" evidence="11">
    <location>
        <begin position="257"/>
        <end position="461"/>
    </location>
</feature>
<dbReference type="InterPro" id="IPR013815">
    <property type="entry name" value="ATP_grasp_subdomain_1"/>
</dbReference>
<keyword evidence="5" id="KW-1133">Transmembrane helix</keyword>
<dbReference type="InterPro" id="IPR002192">
    <property type="entry name" value="PPDK_AMP/ATP-bd"/>
</dbReference>
<keyword evidence="3" id="KW-0808">Transferase</keyword>
<reference evidence="12" key="2">
    <citation type="journal article" date="2015" name="Genome Announc.">
        <title>Draft Genome Sequence of Filamentous Marine Cyanobacterium Lyngbya confervoides Strain BDU141951.</title>
        <authorList>
            <person name="Chandrababunaidu M.M."/>
            <person name="Sen D."/>
            <person name="Tripathy S."/>
        </authorList>
    </citation>
    <scope>NUCLEOTIDE SEQUENCE</scope>
    <source>
        <strain evidence="12">BDU141951</strain>
    </source>
</reference>
<evidence type="ECO:0000256" key="1">
    <source>
        <dbReference type="ARBA" id="ARBA00022475"/>
    </source>
</evidence>
<evidence type="ECO:0000256" key="6">
    <source>
        <dbReference type="ARBA" id="ARBA00023098"/>
    </source>
</evidence>
<dbReference type="GO" id="GO:0043772">
    <property type="term" value="F:acyl-phosphate glycerol-3-phosphate acyltransferase activity"/>
    <property type="evidence" value="ECO:0007669"/>
    <property type="project" value="InterPro"/>
</dbReference>
<dbReference type="PANTHER" id="PTHR43615:SF1">
    <property type="entry name" value="PPDK_N DOMAIN-CONTAINING PROTEIN"/>
    <property type="match status" value="1"/>
</dbReference>
<comment type="caution">
    <text evidence="12">The sequence shown here is derived from an EMBL/GenBank/DDBJ whole genome shotgun (WGS) entry which is preliminary data.</text>
</comment>
<dbReference type="GO" id="GO:0016301">
    <property type="term" value="F:kinase activity"/>
    <property type="evidence" value="ECO:0007669"/>
    <property type="project" value="InterPro"/>
</dbReference>
<dbReference type="SUPFAM" id="SSF52009">
    <property type="entry name" value="Phosphohistidine domain"/>
    <property type="match status" value="1"/>
</dbReference>
<keyword evidence="1" id="KW-1003">Cell membrane</keyword>
<dbReference type="SUPFAM" id="SSF56059">
    <property type="entry name" value="Glutathione synthetase ATP-binding domain-like"/>
    <property type="match status" value="1"/>
</dbReference>
<dbReference type="Gene3D" id="3.30.470.20">
    <property type="entry name" value="ATP-grasp fold, B domain"/>
    <property type="match status" value="1"/>
</dbReference>
<dbReference type="InterPro" id="IPR003811">
    <property type="entry name" value="G3P_acylTferase_PlsY"/>
</dbReference>
<evidence type="ECO:0000313" key="12">
    <source>
        <dbReference type="EMBL" id="NEV69141.1"/>
    </source>
</evidence>
<evidence type="ECO:0000256" key="7">
    <source>
        <dbReference type="ARBA" id="ARBA00023136"/>
    </source>
</evidence>
<protein>
    <submittedName>
        <fullName evidence="12">Pyruvate phosphate dikinase PEP/pyruvate-binding protein</fullName>
    </submittedName>
</protein>
<dbReference type="Pfam" id="PF01326">
    <property type="entry name" value="PPDK_N"/>
    <property type="match status" value="1"/>
</dbReference>
<dbReference type="Pfam" id="PF00391">
    <property type="entry name" value="PEP-utilizers"/>
    <property type="match status" value="1"/>
</dbReference>
<reference evidence="12" key="1">
    <citation type="submission" date="2014-11" db="EMBL/GenBank/DDBJ databases">
        <authorList>
            <person name="Malar M.C."/>
            <person name="Sen D."/>
            <person name="Tripathy S."/>
        </authorList>
    </citation>
    <scope>NUCLEOTIDE SEQUENCE</scope>
    <source>
        <strain evidence="12">BDU141951</strain>
    </source>
</reference>
<evidence type="ECO:0000259" key="10">
    <source>
        <dbReference type="Pfam" id="PF00391"/>
    </source>
</evidence>
<dbReference type="SMART" id="SM01207">
    <property type="entry name" value="G3P_acyltransf"/>
    <property type="match status" value="1"/>
</dbReference>
<name>A0A0C1Y996_9CYAN</name>
<accession>A0A0C1Y996</accession>
<dbReference type="InterPro" id="IPR008279">
    <property type="entry name" value="PEP-util_enz_mobile_dom"/>
</dbReference>
<keyword evidence="12" id="KW-0670">Pyruvate</keyword>
<dbReference type="GO" id="GO:0005886">
    <property type="term" value="C:plasma membrane"/>
    <property type="evidence" value="ECO:0007669"/>
    <property type="project" value="InterPro"/>
</dbReference>
<keyword evidence="9" id="KW-1208">Phospholipid metabolism</keyword>
<evidence type="ECO:0000256" key="8">
    <source>
        <dbReference type="ARBA" id="ARBA00023209"/>
    </source>
</evidence>
<reference evidence="12" key="3">
    <citation type="submission" date="2020-02" db="EMBL/GenBank/DDBJ databases">
        <authorList>
            <person name="Sarangi A.N."/>
            <person name="Ghosh S."/>
            <person name="Mukherjee M."/>
            <person name="Tripathy S."/>
        </authorList>
    </citation>
    <scope>NUCLEOTIDE SEQUENCE</scope>
    <source>
        <strain evidence="12">BDU141951</strain>
    </source>
</reference>
<evidence type="ECO:0000256" key="2">
    <source>
        <dbReference type="ARBA" id="ARBA00022516"/>
    </source>
</evidence>
<dbReference type="PANTHER" id="PTHR43615">
    <property type="entry name" value="PHOSPHOENOLPYRUVATE SYNTHASE-RELATED"/>
    <property type="match status" value="1"/>
</dbReference>
<dbReference type="InterPro" id="IPR051549">
    <property type="entry name" value="PEP_Utilizing_Enz"/>
</dbReference>
<evidence type="ECO:0000256" key="9">
    <source>
        <dbReference type="ARBA" id="ARBA00023264"/>
    </source>
</evidence>
<sequence length="995" mass="107778">MTLPTPVAAGGLCAIAFAIGGLPIIAWLVQGLTKQNLATLGTGNISVSAAFYHGGTRIGLLAVLSEALKGIAVVLLARSLFPGVEAWEIMALIALVLGRFIVGRGAGTTNVVWGYVAHDWVIAATVFVLSGILFSVVRQRQFARLGVLAMLPILEAVRRPEQPGAIAAATVLSLLIAGIYQLLPDDLALAAPAPTDNSRKMFQYLRGRDVIGSLNDKPQVAQMGHKAATLAQLKQAGYAVPRGWVLPMGAAARSLIQHLEKVEPEPWQQRWIVRSSAVDEDSLEASGAGQYESIAQITDATGLEAAIEQCRAAYHREGAVQYRRDRGLADQAGLALLVQPQIQGQYSGVAFSRDPVEPGAAVVVEALAGGADQVVSGQVTPEQYQVTVSETEVEAIAPGDLATLPTPPANDAAIPSALIQQVALLARHLERHYHGIPQDIEWSFDGEMLWLLQARPITTLPPIWTRKIAAEVIPGVIRPLTWSINRPLTCGVWGEIFTIVLGSRATGLNFEDTATLHYSRAYFNATLLGDIFRRMGLPPESLEFLTMGAKFSKPPIASTLKNVPGLLRLIKREWTLLQDFQQDDRINFIPTLTQLAKQPASSLSVEECLSRIELILTQLNRATYYNILAPLGFALRRSLFKIPETALDQSQQPEVASIQAVKGLAKTTRSQSPKLVEQISAIAADQSPDQVWTALTQLPDGEAVSQQLDAIAHRYGYLSEVGTDIAVPTWYEDPQPVRDLFLQFLLSPPTTNRERDPETSESSTNQTGWRYRQVQPRLNLKGRVAEVYLRLLAELRWSLLALEQAAIARTLIDQPGDTFFLTYRDLKTGLETQQSMQALVAERRSQFAQHEAFSSVPFVVYGDDPPPDPSNSATTQPLQEGVLQGIGASAGQVQGPVKVLTSLKLTEKLAPQTILVVPYTDAGWAPVLAQAAGLVAEVGGRLSHGAIVAREYGIPAVMNIEQATQQFHDGQLIRLDGRTGTVEILSPPPQTDNGG</sequence>
<dbReference type="Gene3D" id="3.50.30.10">
    <property type="entry name" value="Phosphohistidine domain"/>
    <property type="match status" value="1"/>
</dbReference>
<keyword evidence="8" id="KW-0594">Phospholipid biosynthesis</keyword>
<dbReference type="GO" id="GO:0005524">
    <property type="term" value="F:ATP binding"/>
    <property type="evidence" value="ECO:0007669"/>
    <property type="project" value="InterPro"/>
</dbReference>
<gene>
    <name evidence="12" type="ORF">QQ91_018735</name>
</gene>
<feature type="domain" description="PEP-utilising enzyme mobile" evidence="10">
    <location>
        <begin position="911"/>
        <end position="980"/>
    </location>
</feature>
<dbReference type="InterPro" id="IPR036637">
    <property type="entry name" value="Phosphohistidine_dom_sf"/>
</dbReference>
<dbReference type="Gene3D" id="3.30.1490.20">
    <property type="entry name" value="ATP-grasp fold, A domain"/>
    <property type="match status" value="1"/>
</dbReference>
<keyword evidence="6" id="KW-0443">Lipid metabolism</keyword>
<evidence type="ECO:0000256" key="4">
    <source>
        <dbReference type="ARBA" id="ARBA00022692"/>
    </source>
</evidence>
<evidence type="ECO:0000256" key="3">
    <source>
        <dbReference type="ARBA" id="ARBA00022679"/>
    </source>
</evidence>
<dbReference type="GO" id="GO:0008654">
    <property type="term" value="P:phospholipid biosynthetic process"/>
    <property type="evidence" value="ECO:0007669"/>
    <property type="project" value="UniProtKB-KW"/>
</dbReference>
<proteinExistence type="predicted"/>
<keyword evidence="7" id="KW-0472">Membrane</keyword>